<dbReference type="OrthoDB" id="2157530at2759"/>
<dbReference type="Pfam" id="PF06985">
    <property type="entry name" value="HET"/>
    <property type="match status" value="1"/>
</dbReference>
<evidence type="ECO:0000313" key="2">
    <source>
        <dbReference type="EMBL" id="PVH99568.1"/>
    </source>
</evidence>
<evidence type="ECO:0000313" key="3">
    <source>
        <dbReference type="Proteomes" id="UP000244855"/>
    </source>
</evidence>
<reference evidence="2 3" key="1">
    <citation type="journal article" date="2018" name="Sci. Rep.">
        <title>Comparative genomics provides insights into the lifestyle and reveals functional heterogeneity of dark septate endophytic fungi.</title>
        <authorList>
            <person name="Knapp D.G."/>
            <person name="Nemeth J.B."/>
            <person name="Barry K."/>
            <person name="Hainaut M."/>
            <person name="Henrissat B."/>
            <person name="Johnson J."/>
            <person name="Kuo A."/>
            <person name="Lim J.H.P."/>
            <person name="Lipzen A."/>
            <person name="Nolan M."/>
            <person name="Ohm R.A."/>
            <person name="Tamas L."/>
            <person name="Grigoriev I.V."/>
            <person name="Spatafora J.W."/>
            <person name="Nagy L.G."/>
            <person name="Kovacs G.M."/>
        </authorList>
    </citation>
    <scope>NUCLEOTIDE SEQUENCE [LARGE SCALE GENOMIC DNA]</scope>
    <source>
        <strain evidence="2 3">DSE2036</strain>
    </source>
</reference>
<proteinExistence type="predicted"/>
<dbReference type="PANTHER" id="PTHR24148">
    <property type="entry name" value="ANKYRIN REPEAT DOMAIN-CONTAINING PROTEIN 39 HOMOLOG-RELATED"/>
    <property type="match status" value="1"/>
</dbReference>
<dbReference type="InterPro" id="IPR010730">
    <property type="entry name" value="HET"/>
</dbReference>
<keyword evidence="3" id="KW-1185">Reference proteome</keyword>
<name>A0A2V1DNG5_9PLEO</name>
<gene>
    <name evidence="2" type="ORF">DM02DRAFT_672602</name>
</gene>
<dbReference type="InterPro" id="IPR052895">
    <property type="entry name" value="HetReg/Transcr_Mod"/>
</dbReference>
<feature type="domain" description="Heterokaryon incompatibility" evidence="1">
    <location>
        <begin position="48"/>
        <end position="185"/>
    </location>
</feature>
<dbReference type="EMBL" id="KZ805390">
    <property type="protein sequence ID" value="PVH99568.1"/>
    <property type="molecule type" value="Genomic_DNA"/>
</dbReference>
<dbReference type="PANTHER" id="PTHR24148:SF81">
    <property type="entry name" value="HETEROKARYON INCOMPATIBILITY DOMAIN-CONTAINING PROTEIN"/>
    <property type="match status" value="1"/>
</dbReference>
<dbReference type="STRING" id="97972.A0A2V1DNG5"/>
<dbReference type="AlphaFoldDB" id="A0A2V1DNG5"/>
<evidence type="ECO:0000259" key="1">
    <source>
        <dbReference type="Pfam" id="PF06985"/>
    </source>
</evidence>
<sequence>MESSEPSFQYQPLSYHDIRILHLSPGQPGDELVGDLVIRNLDDKDLEYDALSYMWGDLTPTASIHFGHQSLPIARNLMEALQRLRYPDKTLRIWIDAICINQNDIDERSAQVSLMRQVYRSAKTVRSWVNVSLDTSSQAIKALQSFRFTNDSDQRFGLGNDPTFWDAVAPLFNDTYWSRAWIQQEVVNARELVIHCVNADFDGANVMLFQIANEDAMQRSLTADPASMHLWREHFYNYLSPSRDLLNKRFGSHEQETLFGVLRAFCQVGMTRECDYLYALMHLASDYHEGAIEVDYSKSRLEVVIDATEYHLRHHGDLEFLALTSAPDTLTPQGTFLRTFPTWISPRLVSPELNDRSLFSSGDCAWGRHQSSASICKATRRLKLRGIRIDHIYEFLTSGPYCSNVTVGDLVNLRSVLYCDNFIELLDKGWRTFTQTLPAQSVADVLYYLENIVEGTPDIPILKDGYVNPKLCSRIEPPHVQVISPLLFLLAYGEVIQTGSRKLGIVPKCDLGVGDEVWMVLGCHLPIILRPQSDGTYWYSCATLMPEWESFEVLKDFTISSQPGDKIGDWTVQDIEIS</sequence>
<accession>A0A2V1DNG5</accession>
<dbReference type="Proteomes" id="UP000244855">
    <property type="component" value="Unassembled WGS sequence"/>
</dbReference>
<protein>
    <submittedName>
        <fullName evidence="2">HET-domain-containing protein</fullName>
    </submittedName>
</protein>
<organism evidence="2 3">
    <name type="scientific">Periconia macrospinosa</name>
    <dbReference type="NCBI Taxonomy" id="97972"/>
    <lineage>
        <taxon>Eukaryota</taxon>
        <taxon>Fungi</taxon>
        <taxon>Dikarya</taxon>
        <taxon>Ascomycota</taxon>
        <taxon>Pezizomycotina</taxon>
        <taxon>Dothideomycetes</taxon>
        <taxon>Pleosporomycetidae</taxon>
        <taxon>Pleosporales</taxon>
        <taxon>Massarineae</taxon>
        <taxon>Periconiaceae</taxon>
        <taxon>Periconia</taxon>
    </lineage>
</organism>